<dbReference type="InterPro" id="IPR036008">
    <property type="entry name" value="Aconitase_4Fe-4S_dom"/>
</dbReference>
<dbReference type="RefSeq" id="WP_420165977.1">
    <property type="nucleotide sequence ID" value="NZ_JBDLNV010000007.1"/>
</dbReference>
<keyword evidence="14" id="KW-1185">Reference proteome</keyword>
<evidence type="ECO:0000313" key="13">
    <source>
        <dbReference type="EMBL" id="MFM1725488.1"/>
    </source>
</evidence>
<sequence length="933" mass="100421">MTTSIDSFGAKGTLEVGDNSYEIFRLSSVPGTEKLPYALKVLAENLLRTEDGANITADHIRAIANWDPSAQPSVEIQFTPARVIMQDFTGVPCVVDLATMREAVTTLGGDPNKVNPLSPADMVIDHSVILDVFGQADALERNVDLEYQRNGERYQFLRWGQGAFDDFKVVPPGMGIVHQVNIEYLAPTVMTRNGQAYPDTCVGTDSHTTMVNGLGVLGWGVGGIEAEAAMLGQPVSMLIPRVVGFKLTGEIKPGVTATDVVLTVTDMLRKHGVVGKFVEFYGAGVAEVPLANRATLGNMSPEFGSTAAIFPIDGETINYLRLTGRSDEQLALVEAYAKEQGMWHDADKEPAYSEYLELDLGTVVPSIAGPKRPQDRILLSESKDAFRRDIVTYVTNGNEATHTALDEAVEESFPASDPASLSTATDEVAPVPSAANGSTGRPSKPVTVKTDRGEFVLDHGAVAVAGITSCTNTSNPSVMLGAALLARNAVEKGLETKPWVKTNMAPGSQVVSDYYEKAGLWPYLEKLGFYLGGYGCTTCIGNTGPLPEEISKAINEHDLSVTAVLSGNRNFEGRISPDVKMNYLASPPLVIAYALAGTMDFDFETDALGQDKDGNDVFLKDIWPSAQEIDDTIKSAISQDMFRKSYADVFKGDERWQNLNTPEGDTFAWDENSTYVRKAPYFDGMTMDPAPVTDIKGARVLALLGDSVTTDHISPAGPIKPGTPAAQYLDANGVERKDYNSLGSRRGNHEVMIRGTFANIRLKNQLLDDVSGGYTRDFTQDGAPQAFIYDASQNYQKAGIPLVVLGGKEYGSGSSRDWAAKGTSLLGVKAVIVESFERIHRSNLIGMGVVPLQFPAGESAGSLGLDGTEVFDISGVEKLNEGVTPETVKVTATKADGSKVEFDAVVRIDTPGEADYYRNGGILQYVLRNMIRG</sequence>
<dbReference type="CDD" id="cd01580">
    <property type="entry name" value="AcnA_IRP_Swivel"/>
    <property type="match status" value="1"/>
</dbReference>
<feature type="domain" description="Aconitase/3-isopropylmalate dehydratase large subunit alpha/beta/alpha" evidence="11">
    <location>
        <begin position="73"/>
        <end position="597"/>
    </location>
</feature>
<evidence type="ECO:0000259" key="11">
    <source>
        <dbReference type="Pfam" id="PF00330"/>
    </source>
</evidence>
<feature type="domain" description="Aconitase A/isopropylmalate dehydratase small subunit swivel" evidence="12">
    <location>
        <begin position="726"/>
        <end position="856"/>
    </location>
</feature>
<dbReference type="InterPro" id="IPR044137">
    <property type="entry name" value="AcnA_IRP_Swivel"/>
</dbReference>
<dbReference type="Gene3D" id="6.10.190.10">
    <property type="match status" value="1"/>
</dbReference>
<evidence type="ECO:0000256" key="6">
    <source>
        <dbReference type="ARBA" id="ARBA00022723"/>
    </source>
</evidence>
<dbReference type="EMBL" id="JBDLNV010000007">
    <property type="protein sequence ID" value="MFM1725488.1"/>
    <property type="molecule type" value="Genomic_DNA"/>
</dbReference>
<keyword evidence="9" id="KW-0004">4Fe-4S</keyword>
<evidence type="ECO:0000256" key="4">
    <source>
        <dbReference type="ARBA" id="ARBA00007185"/>
    </source>
</evidence>
<dbReference type="Pfam" id="PF00694">
    <property type="entry name" value="Aconitase_C"/>
    <property type="match status" value="1"/>
</dbReference>
<evidence type="ECO:0000313" key="14">
    <source>
        <dbReference type="Proteomes" id="UP001629745"/>
    </source>
</evidence>
<dbReference type="Pfam" id="PF00330">
    <property type="entry name" value="Aconitase"/>
    <property type="match status" value="1"/>
</dbReference>
<dbReference type="InterPro" id="IPR006249">
    <property type="entry name" value="Aconitase/IRP2"/>
</dbReference>
<reference evidence="13 14" key="1">
    <citation type="submission" date="2023-11" db="EMBL/GenBank/DDBJ databases">
        <authorList>
            <person name="Val-Calvo J."/>
            <person name="Scortti M."/>
            <person name="Vazquez-Boland J."/>
        </authorList>
    </citation>
    <scope>NUCLEOTIDE SEQUENCE [LARGE SCALE GENOMIC DNA]</scope>
    <source>
        <strain evidence="13 14">PAM 2766</strain>
    </source>
</reference>
<evidence type="ECO:0000256" key="1">
    <source>
        <dbReference type="ARBA" id="ARBA00000118"/>
    </source>
</evidence>
<keyword evidence="8 9" id="KW-0411">Iron-sulfur</keyword>
<dbReference type="PANTHER" id="PTHR11670">
    <property type="entry name" value="ACONITASE/IRON-RESPONSIVE ELEMENT FAMILY MEMBER"/>
    <property type="match status" value="1"/>
</dbReference>
<dbReference type="GO" id="GO:0003994">
    <property type="term" value="F:aconitate hydratase activity"/>
    <property type="evidence" value="ECO:0007669"/>
    <property type="project" value="UniProtKB-EC"/>
</dbReference>
<accession>A0ABW9FK57</accession>
<dbReference type="InterPro" id="IPR001030">
    <property type="entry name" value="Acoase/IPM_deHydtase_lsu_aba"/>
</dbReference>
<comment type="catalytic activity">
    <reaction evidence="1">
        <text>(2S,3R)-3-hydroxybutane-1,2,3-tricarboxylate = 2-methyl-cis-aconitate + H2O</text>
        <dbReference type="Rhea" id="RHEA:17941"/>
        <dbReference type="ChEBI" id="CHEBI:15377"/>
        <dbReference type="ChEBI" id="CHEBI:57429"/>
        <dbReference type="ChEBI" id="CHEBI:57872"/>
        <dbReference type="EC" id="4.2.1.99"/>
    </reaction>
</comment>
<evidence type="ECO:0000256" key="9">
    <source>
        <dbReference type="RuleBase" id="RU361275"/>
    </source>
</evidence>
<gene>
    <name evidence="13" type="primary">acnA</name>
    <name evidence="13" type="ORF">ABEU20_004104</name>
</gene>
<comment type="similarity">
    <text evidence="4 9">Belongs to the aconitase/IPM isomerase family.</text>
</comment>
<comment type="subunit">
    <text evidence="5">Monomer.</text>
</comment>
<comment type="pathway">
    <text evidence="3">Organic acid metabolism; propanoate degradation.</text>
</comment>
<evidence type="ECO:0000256" key="5">
    <source>
        <dbReference type="ARBA" id="ARBA00011245"/>
    </source>
</evidence>
<dbReference type="EC" id="4.2.1.3" evidence="9"/>
<organism evidence="13 14">
    <name type="scientific">Rhodococcus parequi</name>
    <dbReference type="NCBI Taxonomy" id="3137122"/>
    <lineage>
        <taxon>Bacteria</taxon>
        <taxon>Bacillati</taxon>
        <taxon>Actinomycetota</taxon>
        <taxon>Actinomycetes</taxon>
        <taxon>Mycobacteriales</taxon>
        <taxon>Nocardiaceae</taxon>
        <taxon>Rhodococcus</taxon>
    </lineage>
</organism>
<evidence type="ECO:0000256" key="3">
    <source>
        <dbReference type="ARBA" id="ARBA00005026"/>
    </source>
</evidence>
<comment type="catalytic activity">
    <reaction evidence="9">
        <text>citrate = D-threo-isocitrate</text>
        <dbReference type="Rhea" id="RHEA:10336"/>
        <dbReference type="ChEBI" id="CHEBI:15562"/>
        <dbReference type="ChEBI" id="CHEBI:16947"/>
        <dbReference type="EC" id="4.2.1.3"/>
    </reaction>
</comment>
<dbReference type="Gene3D" id="3.30.499.10">
    <property type="entry name" value="Aconitase, domain 3"/>
    <property type="match status" value="2"/>
</dbReference>
<dbReference type="SUPFAM" id="SSF53732">
    <property type="entry name" value="Aconitase iron-sulfur domain"/>
    <property type="match status" value="1"/>
</dbReference>
<dbReference type="PROSITE" id="PS00450">
    <property type="entry name" value="ACONITASE_1"/>
    <property type="match status" value="1"/>
</dbReference>
<evidence type="ECO:0000256" key="8">
    <source>
        <dbReference type="ARBA" id="ARBA00023014"/>
    </source>
</evidence>
<evidence type="ECO:0000256" key="10">
    <source>
        <dbReference type="SAM" id="MobiDB-lite"/>
    </source>
</evidence>
<comment type="cofactor">
    <cofactor evidence="2">
        <name>[4Fe-4S] cluster</name>
        <dbReference type="ChEBI" id="CHEBI:49883"/>
    </cofactor>
</comment>
<dbReference type="NCBIfam" id="NF009520">
    <property type="entry name" value="PRK12881.1"/>
    <property type="match status" value="1"/>
</dbReference>
<name>A0ABW9FK57_9NOCA</name>
<comment type="caution">
    <text evidence="13">The sequence shown here is derived from an EMBL/GenBank/DDBJ whole genome shotgun (WGS) entry which is preliminary data.</text>
</comment>
<feature type="region of interest" description="Disordered" evidence="10">
    <location>
        <begin position="409"/>
        <end position="447"/>
    </location>
</feature>
<dbReference type="NCBIfam" id="TIGR01341">
    <property type="entry name" value="aconitase_1"/>
    <property type="match status" value="1"/>
</dbReference>
<dbReference type="InterPro" id="IPR015928">
    <property type="entry name" value="Aconitase/3IPM_dehydase_swvl"/>
</dbReference>
<keyword evidence="6" id="KW-0479">Metal-binding</keyword>
<protein>
    <recommendedName>
        <fullName evidence="9">Aconitate hydratase</fullName>
        <shortName evidence="9">Aconitase</shortName>
        <ecNumber evidence="9">4.2.1.3</ecNumber>
    </recommendedName>
</protein>
<dbReference type="NCBIfam" id="NF006757">
    <property type="entry name" value="PRK09277.1"/>
    <property type="match status" value="1"/>
</dbReference>
<comment type="function">
    <text evidence="9">Catalyzes the isomerization of citrate to isocitrate via cis-aconitate.</text>
</comment>
<dbReference type="Gene3D" id="3.20.19.10">
    <property type="entry name" value="Aconitase, domain 4"/>
    <property type="match status" value="1"/>
</dbReference>
<evidence type="ECO:0000256" key="2">
    <source>
        <dbReference type="ARBA" id="ARBA00001966"/>
    </source>
</evidence>
<evidence type="ECO:0000256" key="7">
    <source>
        <dbReference type="ARBA" id="ARBA00023004"/>
    </source>
</evidence>
<dbReference type="InterPro" id="IPR015931">
    <property type="entry name" value="Acnase/IPM_dHydase_lsu_aba_1/3"/>
</dbReference>
<dbReference type="PROSITE" id="PS01244">
    <property type="entry name" value="ACONITASE_2"/>
    <property type="match status" value="1"/>
</dbReference>
<evidence type="ECO:0000259" key="12">
    <source>
        <dbReference type="Pfam" id="PF00694"/>
    </source>
</evidence>
<dbReference type="InterPro" id="IPR018136">
    <property type="entry name" value="Aconitase_4Fe-4S_BS"/>
</dbReference>
<dbReference type="SUPFAM" id="SSF52016">
    <property type="entry name" value="LeuD/IlvD-like"/>
    <property type="match status" value="1"/>
</dbReference>
<proteinExistence type="inferred from homology"/>
<dbReference type="InterPro" id="IPR000573">
    <property type="entry name" value="AconitaseA/IPMdHydase_ssu_swvl"/>
</dbReference>
<keyword evidence="7 9" id="KW-0408">Iron</keyword>
<keyword evidence="9 13" id="KW-0456">Lyase</keyword>
<dbReference type="PRINTS" id="PR00415">
    <property type="entry name" value="ACONITASE"/>
</dbReference>
<dbReference type="Proteomes" id="UP001629745">
    <property type="component" value="Unassembled WGS sequence"/>
</dbReference>